<dbReference type="SUPFAM" id="SSF82689">
    <property type="entry name" value="Mechanosensitive channel protein MscS (YggB), C-terminal domain"/>
    <property type="match status" value="1"/>
</dbReference>
<evidence type="ECO:0000313" key="12">
    <source>
        <dbReference type="EMBL" id="TCU85493.1"/>
    </source>
</evidence>
<evidence type="ECO:0000256" key="4">
    <source>
        <dbReference type="ARBA" id="ARBA00022692"/>
    </source>
</evidence>
<keyword evidence="7" id="KW-0407">Ion channel</keyword>
<feature type="domain" description="Mechanosensitive ion channel transmembrane helices 2/3" evidence="10">
    <location>
        <begin position="62"/>
        <end position="99"/>
    </location>
</feature>
<comment type="subcellular location">
    <subcellularLocation>
        <location evidence="7">Cell inner membrane</location>
        <topology evidence="7">Multi-pass membrane protein</topology>
    </subcellularLocation>
    <subcellularLocation>
        <location evidence="1">Cell membrane</location>
        <topology evidence="1">Multi-pass membrane protein</topology>
    </subcellularLocation>
</comment>
<feature type="domain" description="Mechanosensitive ion channel MscS C-terminal" evidence="9">
    <location>
        <begin position="173"/>
        <end position="255"/>
    </location>
</feature>
<dbReference type="RefSeq" id="WP_115228776.1">
    <property type="nucleotide sequence ID" value="NZ_CAWOLO010000007.1"/>
</dbReference>
<evidence type="ECO:0000256" key="2">
    <source>
        <dbReference type="ARBA" id="ARBA00008017"/>
    </source>
</evidence>
<dbReference type="InterPro" id="IPR006685">
    <property type="entry name" value="MscS_channel_2nd"/>
</dbReference>
<comment type="similarity">
    <text evidence="2 7">Belongs to the MscS (TC 1.A.23) family.</text>
</comment>
<feature type="transmembrane region" description="Helical" evidence="7">
    <location>
        <begin position="59"/>
        <end position="78"/>
    </location>
</feature>
<dbReference type="InterPro" id="IPR010920">
    <property type="entry name" value="LSM_dom_sf"/>
</dbReference>
<dbReference type="Gene3D" id="2.30.30.60">
    <property type="match status" value="1"/>
</dbReference>
<organism evidence="11 13">
    <name type="scientific">Iodobacter fluviatilis</name>
    <dbReference type="NCBI Taxonomy" id="537"/>
    <lineage>
        <taxon>Bacteria</taxon>
        <taxon>Pseudomonadati</taxon>
        <taxon>Pseudomonadota</taxon>
        <taxon>Betaproteobacteria</taxon>
        <taxon>Neisseriales</taxon>
        <taxon>Chitinibacteraceae</taxon>
        <taxon>Iodobacter</taxon>
    </lineage>
</organism>
<keyword evidence="7" id="KW-0406">Ion transport</keyword>
<dbReference type="Proteomes" id="UP000295794">
    <property type="component" value="Unassembled WGS sequence"/>
</dbReference>
<reference evidence="11 13" key="1">
    <citation type="submission" date="2018-06" db="EMBL/GenBank/DDBJ databases">
        <authorList>
            <consortium name="Pathogen Informatics"/>
            <person name="Doyle S."/>
        </authorList>
    </citation>
    <scope>NUCLEOTIDE SEQUENCE [LARGE SCALE GENOMIC DNA]</scope>
    <source>
        <strain evidence="11 13">NCTC11159</strain>
    </source>
</reference>
<keyword evidence="3" id="KW-1003">Cell membrane</keyword>
<comment type="subunit">
    <text evidence="7">Homoheptamer.</text>
</comment>
<keyword evidence="7" id="KW-0997">Cell inner membrane</keyword>
<feature type="domain" description="Mechanosensitive ion channel MscS" evidence="8">
    <location>
        <begin position="101"/>
        <end position="166"/>
    </location>
</feature>
<keyword evidence="4 7" id="KW-0812">Transmembrane</keyword>
<dbReference type="InterPro" id="IPR008910">
    <property type="entry name" value="MSC_TM_helix"/>
</dbReference>
<dbReference type="PANTHER" id="PTHR30221">
    <property type="entry name" value="SMALL-CONDUCTANCE MECHANOSENSITIVE CHANNEL"/>
    <property type="match status" value="1"/>
</dbReference>
<evidence type="ECO:0000256" key="1">
    <source>
        <dbReference type="ARBA" id="ARBA00004651"/>
    </source>
</evidence>
<dbReference type="InterPro" id="IPR023408">
    <property type="entry name" value="MscS_beta-dom_sf"/>
</dbReference>
<dbReference type="InterPro" id="IPR045275">
    <property type="entry name" value="MscS_archaea/bacteria_type"/>
</dbReference>
<dbReference type="Proteomes" id="UP000255108">
    <property type="component" value="Unassembled WGS sequence"/>
</dbReference>
<evidence type="ECO:0000313" key="11">
    <source>
        <dbReference type="EMBL" id="STR45059.1"/>
    </source>
</evidence>
<evidence type="ECO:0000259" key="8">
    <source>
        <dbReference type="Pfam" id="PF00924"/>
    </source>
</evidence>
<dbReference type="Pfam" id="PF05552">
    <property type="entry name" value="MS_channel_1st_1"/>
    <property type="match status" value="1"/>
</dbReference>
<dbReference type="InterPro" id="IPR011066">
    <property type="entry name" value="MscS_channel_C_sf"/>
</dbReference>
<name>A0A377SX21_9NEIS</name>
<gene>
    <name evidence="11" type="primary">mscS_1</name>
    <name evidence="12" type="ORF">EV682_1073</name>
    <name evidence="11" type="ORF">NCTC11159_03605</name>
</gene>
<dbReference type="InterPro" id="IPR049278">
    <property type="entry name" value="MS_channel_C"/>
</dbReference>
<dbReference type="InterPro" id="IPR049142">
    <property type="entry name" value="MS_channel_1st"/>
</dbReference>
<keyword evidence="7" id="KW-0813">Transport</keyword>
<dbReference type="EMBL" id="UGHR01000003">
    <property type="protein sequence ID" value="STR45059.1"/>
    <property type="molecule type" value="Genomic_DNA"/>
</dbReference>
<dbReference type="GO" id="GO:0008381">
    <property type="term" value="F:mechanosensitive monoatomic ion channel activity"/>
    <property type="evidence" value="ECO:0007669"/>
    <property type="project" value="InterPro"/>
</dbReference>
<evidence type="ECO:0000256" key="7">
    <source>
        <dbReference type="RuleBase" id="RU369025"/>
    </source>
</evidence>
<evidence type="ECO:0000259" key="10">
    <source>
        <dbReference type="Pfam" id="PF21088"/>
    </source>
</evidence>
<keyword evidence="6 7" id="KW-0472">Membrane</keyword>
<feature type="transmembrane region" description="Helical" evidence="7">
    <location>
        <begin position="84"/>
        <end position="114"/>
    </location>
</feature>
<evidence type="ECO:0000256" key="6">
    <source>
        <dbReference type="ARBA" id="ARBA00023136"/>
    </source>
</evidence>
<dbReference type="OrthoDB" id="9799209at2"/>
<evidence type="ECO:0000259" key="9">
    <source>
        <dbReference type="Pfam" id="PF21082"/>
    </source>
</evidence>
<evidence type="ECO:0000256" key="5">
    <source>
        <dbReference type="ARBA" id="ARBA00022989"/>
    </source>
</evidence>
<dbReference type="EMBL" id="SMBT01000007">
    <property type="protein sequence ID" value="TCU85493.1"/>
    <property type="molecule type" value="Genomic_DNA"/>
</dbReference>
<reference evidence="12 14" key="2">
    <citation type="submission" date="2019-03" db="EMBL/GenBank/DDBJ databases">
        <title>Genomic Encyclopedia of Type Strains, Phase IV (KMG-IV): sequencing the most valuable type-strain genomes for metagenomic binning, comparative biology and taxonomic classification.</title>
        <authorList>
            <person name="Goeker M."/>
        </authorList>
    </citation>
    <scope>NUCLEOTIDE SEQUENCE [LARGE SCALE GENOMIC DNA]</scope>
    <source>
        <strain evidence="12 14">DSM 3764</strain>
    </source>
</reference>
<proteinExistence type="inferred from homology"/>
<dbReference type="Gene3D" id="1.10.287.1260">
    <property type="match status" value="1"/>
</dbReference>
<dbReference type="SUPFAM" id="SSF82861">
    <property type="entry name" value="Mechanosensitive channel protein MscS (YggB), transmembrane region"/>
    <property type="match status" value="1"/>
</dbReference>
<dbReference type="SUPFAM" id="SSF50182">
    <property type="entry name" value="Sm-like ribonucleoproteins"/>
    <property type="match status" value="1"/>
</dbReference>
<comment type="function">
    <text evidence="7">Mechanosensitive channel that participates in the regulation of osmotic pressure changes within the cell, opening in response to stretch forces in the membrane lipid bilayer, without the need for other proteins. Contributes to normal resistance to hypoosmotic shock. Forms an ion channel of 1.0 nanosiemens conductance with a slight preference for anions.</text>
</comment>
<dbReference type="Pfam" id="PF00924">
    <property type="entry name" value="MS_channel_2nd"/>
    <property type="match status" value="1"/>
</dbReference>
<dbReference type="PANTHER" id="PTHR30221:SF1">
    <property type="entry name" value="SMALL-CONDUCTANCE MECHANOSENSITIVE CHANNEL"/>
    <property type="match status" value="1"/>
</dbReference>
<dbReference type="Pfam" id="PF21082">
    <property type="entry name" value="MS_channel_3rd"/>
    <property type="match status" value="1"/>
</dbReference>
<evidence type="ECO:0000256" key="3">
    <source>
        <dbReference type="ARBA" id="ARBA00022475"/>
    </source>
</evidence>
<feature type="transmembrane region" description="Helical" evidence="7">
    <location>
        <begin position="18"/>
        <end position="39"/>
    </location>
</feature>
<dbReference type="Gene3D" id="3.30.70.100">
    <property type="match status" value="1"/>
</dbReference>
<evidence type="ECO:0000313" key="13">
    <source>
        <dbReference type="Proteomes" id="UP000255108"/>
    </source>
</evidence>
<dbReference type="Pfam" id="PF21088">
    <property type="entry name" value="MS_channel_1st"/>
    <property type="match status" value="1"/>
</dbReference>
<dbReference type="AlphaFoldDB" id="A0A377SX21"/>
<dbReference type="InterPro" id="IPR006686">
    <property type="entry name" value="MscS_channel_CS"/>
</dbReference>
<protein>
    <recommendedName>
        <fullName evidence="7">Small-conductance mechanosensitive channel</fullName>
    </recommendedName>
</protein>
<dbReference type="GO" id="GO:0005886">
    <property type="term" value="C:plasma membrane"/>
    <property type="evidence" value="ECO:0007669"/>
    <property type="project" value="UniProtKB-SubCell"/>
</dbReference>
<sequence>MNWIEILQAQAISYAPKLFSALITLFIGWKLIGIATQLLDTMLTRSNVEATLRHFLGSLANVALKALLLISAASMIGIETTSFIAILGAASLAIGLALQGSLGNFAGGVLILMFKPFKAGDYIEAQGQGGTVEGIQIFTTRLRTGDNKLIVVPNGPLANGNLINFSALPTRRVDFVFGIGYDDDIDYARKVILSVLNKDSRIHQDPAPMVVVSSLAESSVNFTVRVWANSEHYWPIFFDTTENIKKAFDVAKISIPFPQRTVHHIQHNEALKPLSKAQPEHVN</sequence>
<evidence type="ECO:0000313" key="14">
    <source>
        <dbReference type="Proteomes" id="UP000295794"/>
    </source>
</evidence>
<keyword evidence="14" id="KW-1185">Reference proteome</keyword>
<dbReference type="InterPro" id="IPR011014">
    <property type="entry name" value="MscS_channel_TM-2"/>
</dbReference>
<comment type="caution">
    <text evidence="7">Lacks conserved residue(s) required for the propagation of feature annotation.</text>
</comment>
<dbReference type="PROSITE" id="PS01246">
    <property type="entry name" value="UPF0003"/>
    <property type="match status" value="1"/>
</dbReference>
<keyword evidence="5 7" id="KW-1133">Transmembrane helix</keyword>
<accession>A0A377SX21</accession>